<feature type="transmembrane region" description="Helical" evidence="8">
    <location>
        <begin position="457"/>
        <end position="480"/>
    </location>
</feature>
<feature type="transmembrane region" description="Helical" evidence="8">
    <location>
        <begin position="102"/>
        <end position="134"/>
    </location>
</feature>
<feature type="transmembrane region" description="Helical" evidence="8">
    <location>
        <begin position="356"/>
        <end position="377"/>
    </location>
</feature>
<gene>
    <name evidence="9" type="ORF">E7747_00945</name>
</gene>
<dbReference type="InterPro" id="IPR022520">
    <property type="entry name" value="Glu/GABA_antiporter_put"/>
</dbReference>
<dbReference type="KEGG" id="ddb:E7747_00945"/>
<feature type="transmembrane region" description="Helical" evidence="8">
    <location>
        <begin position="383"/>
        <end position="403"/>
    </location>
</feature>
<keyword evidence="2" id="KW-0813">Transport</keyword>
<sequence>MGIDSTNASSGENTHPERAKIKSTAKGTITMWAMAILIITSILSLRGLPSEAKFGVQSIFYYIFAAVVFLLPFSLVCAELASTYTKSGGLYRWVSEAFGPRWGWTAMFLEWMTIIIWFPTVLMFGAASLAYIFWPESFDQQLASNKIYTLVIAFILYWGATFNTFRGTRSANRLSTYGGLFGTIIPTVILIVLGIVYFASGKTIELSDESFFPDFGNLSTIVLAASIFLFYGGMEIQAVHINDMKNPARDFPKAIFLAIAVIVIGYALGTLVIGIVIPTENIDLLQALLVAYNKLWDSFGLSWLGNIMAAFIMFGVLGQVSALVNGPSVGVMAVAQSGYLPRSLQSVNKNGVNQNILYISGAVVSLLSLVIIVLPTVESAYQIMSQLATIIYLVMVLIIYGAFIRLRRTEPYKKRGFRVPGGKVGEWTVCSIGIFGALAALLLSFLPPSQISTGNPIVYVGILLVGSAIFIGLPLIVYAYRKPSWRNPNAHFDPFDWQIEGREPSQVSKWASGYEPDEDESEKGQAKAIANHAKGKH</sequence>
<dbReference type="EMBL" id="CP039396">
    <property type="protein sequence ID" value="QCD40991.1"/>
    <property type="molecule type" value="Genomic_DNA"/>
</dbReference>
<dbReference type="NCBIfam" id="TIGR03813">
    <property type="entry name" value="put_Glu_GABA_T"/>
    <property type="match status" value="1"/>
</dbReference>
<evidence type="ECO:0000256" key="2">
    <source>
        <dbReference type="ARBA" id="ARBA00022448"/>
    </source>
</evidence>
<feature type="transmembrane region" description="Helical" evidence="8">
    <location>
        <begin position="146"/>
        <end position="165"/>
    </location>
</feature>
<evidence type="ECO:0000256" key="3">
    <source>
        <dbReference type="ARBA" id="ARBA00022475"/>
    </source>
</evidence>
<evidence type="ECO:0000313" key="9">
    <source>
        <dbReference type="EMBL" id="QCD40991.1"/>
    </source>
</evidence>
<evidence type="ECO:0000256" key="5">
    <source>
        <dbReference type="ARBA" id="ARBA00022989"/>
    </source>
</evidence>
<dbReference type="PIRSF" id="PIRSF006060">
    <property type="entry name" value="AA_transporter"/>
    <property type="match status" value="1"/>
</dbReference>
<dbReference type="Gene3D" id="1.20.1740.10">
    <property type="entry name" value="Amino acid/polyamine transporter I"/>
    <property type="match status" value="1"/>
</dbReference>
<feature type="transmembrane region" description="Helical" evidence="8">
    <location>
        <begin position="424"/>
        <end position="445"/>
    </location>
</feature>
<dbReference type="GO" id="GO:0022857">
    <property type="term" value="F:transmembrane transporter activity"/>
    <property type="evidence" value="ECO:0007669"/>
    <property type="project" value="InterPro"/>
</dbReference>
<comment type="subcellular location">
    <subcellularLocation>
        <location evidence="1">Cell membrane</location>
        <topology evidence="1">Multi-pass membrane protein</topology>
    </subcellularLocation>
</comment>
<protein>
    <submittedName>
        <fullName evidence="9">Amino acid permease</fullName>
    </submittedName>
</protein>
<name>A0A4P7VZJ6_9BACT</name>
<evidence type="ECO:0000256" key="7">
    <source>
        <dbReference type="SAM" id="MobiDB-lite"/>
    </source>
</evidence>
<feature type="region of interest" description="Disordered" evidence="7">
    <location>
        <begin position="508"/>
        <end position="537"/>
    </location>
</feature>
<proteinExistence type="predicted"/>
<dbReference type="PANTHER" id="PTHR42770:SF15">
    <property type="entry name" value="GLUTAMATE_GAMMA-AMINOBUTYRATE ANTIPORTER-RELATED"/>
    <property type="match status" value="1"/>
</dbReference>
<feature type="transmembrane region" description="Helical" evidence="8">
    <location>
        <begin position="29"/>
        <end position="47"/>
    </location>
</feature>
<evidence type="ECO:0000256" key="1">
    <source>
        <dbReference type="ARBA" id="ARBA00004651"/>
    </source>
</evidence>
<feature type="transmembrane region" description="Helical" evidence="8">
    <location>
        <begin position="254"/>
        <end position="277"/>
    </location>
</feature>
<evidence type="ECO:0000256" key="8">
    <source>
        <dbReference type="SAM" id="Phobius"/>
    </source>
</evidence>
<evidence type="ECO:0000313" key="10">
    <source>
        <dbReference type="Proteomes" id="UP000297149"/>
    </source>
</evidence>
<dbReference type="Pfam" id="PF13520">
    <property type="entry name" value="AA_permease_2"/>
    <property type="match status" value="1"/>
</dbReference>
<dbReference type="RefSeq" id="WP_136413507.1">
    <property type="nucleotide sequence ID" value="NZ_CP039396.1"/>
</dbReference>
<dbReference type="AlphaFoldDB" id="A0A4P7VZJ6"/>
<organism evidence="9 10">
    <name type="scientific">Duncaniella dubosii</name>
    <dbReference type="NCBI Taxonomy" id="2518971"/>
    <lineage>
        <taxon>Bacteria</taxon>
        <taxon>Pseudomonadati</taxon>
        <taxon>Bacteroidota</taxon>
        <taxon>Bacteroidia</taxon>
        <taxon>Bacteroidales</taxon>
        <taxon>Muribaculaceae</taxon>
        <taxon>Duncaniella</taxon>
    </lineage>
</organism>
<keyword evidence="6 8" id="KW-0472">Membrane</keyword>
<reference evidence="10" key="1">
    <citation type="submission" date="2019-02" db="EMBL/GenBank/DDBJ databases">
        <title>Isolation and identification of novel species under the genus Muribaculum.</title>
        <authorList>
            <person name="Miyake S."/>
            <person name="Ding Y."/>
            <person name="Low A."/>
            <person name="Soh M."/>
            <person name="Seedorf H."/>
        </authorList>
    </citation>
    <scope>NUCLEOTIDE SEQUENCE [LARGE SCALE GENOMIC DNA]</scope>
    <source>
        <strain evidence="10">H5</strain>
    </source>
</reference>
<accession>A0A4P7VZJ6</accession>
<dbReference type="InterPro" id="IPR050367">
    <property type="entry name" value="APC_superfamily"/>
</dbReference>
<dbReference type="PANTHER" id="PTHR42770">
    <property type="entry name" value="AMINO ACID TRANSPORTER-RELATED"/>
    <property type="match status" value="1"/>
</dbReference>
<feature type="transmembrane region" description="Helical" evidence="8">
    <location>
        <begin position="307"/>
        <end position="335"/>
    </location>
</feature>
<keyword evidence="3" id="KW-1003">Cell membrane</keyword>
<feature type="transmembrane region" description="Helical" evidence="8">
    <location>
        <begin position="211"/>
        <end position="233"/>
    </location>
</feature>
<keyword evidence="10" id="KW-1185">Reference proteome</keyword>
<evidence type="ECO:0000256" key="6">
    <source>
        <dbReference type="ARBA" id="ARBA00023136"/>
    </source>
</evidence>
<dbReference type="Proteomes" id="UP000297149">
    <property type="component" value="Chromosome"/>
</dbReference>
<dbReference type="GO" id="GO:0005886">
    <property type="term" value="C:plasma membrane"/>
    <property type="evidence" value="ECO:0007669"/>
    <property type="project" value="UniProtKB-SubCell"/>
</dbReference>
<keyword evidence="5 8" id="KW-1133">Transmembrane helix</keyword>
<feature type="transmembrane region" description="Helical" evidence="8">
    <location>
        <begin position="177"/>
        <end position="199"/>
    </location>
</feature>
<dbReference type="InterPro" id="IPR002293">
    <property type="entry name" value="AA/rel_permease1"/>
</dbReference>
<feature type="transmembrane region" description="Helical" evidence="8">
    <location>
        <begin position="59"/>
        <end position="81"/>
    </location>
</feature>
<keyword evidence="4 8" id="KW-0812">Transmembrane</keyword>
<evidence type="ECO:0000256" key="4">
    <source>
        <dbReference type="ARBA" id="ARBA00022692"/>
    </source>
</evidence>